<feature type="region of interest" description="Disordered" evidence="1">
    <location>
        <begin position="331"/>
        <end position="391"/>
    </location>
</feature>
<organism evidence="4 5">
    <name type="scientific">Stenotrophomonas geniculata</name>
    <dbReference type="NCBI Taxonomy" id="86188"/>
    <lineage>
        <taxon>Bacteria</taxon>
        <taxon>Pseudomonadati</taxon>
        <taxon>Pseudomonadota</taxon>
        <taxon>Gammaproteobacteria</taxon>
        <taxon>Lysobacterales</taxon>
        <taxon>Lysobacteraceae</taxon>
        <taxon>Stenotrophomonas</taxon>
    </lineage>
</organism>
<evidence type="ECO:0000256" key="1">
    <source>
        <dbReference type="SAM" id="MobiDB-lite"/>
    </source>
</evidence>
<dbReference type="Proteomes" id="UP001596115">
    <property type="component" value="Unassembled WGS sequence"/>
</dbReference>
<accession>A0ABW1MVZ4</accession>
<dbReference type="SUPFAM" id="SSF52540">
    <property type="entry name" value="P-loop containing nucleoside triphosphate hydrolases"/>
    <property type="match status" value="1"/>
</dbReference>
<dbReference type="InterPro" id="IPR027417">
    <property type="entry name" value="P-loop_NTPase"/>
</dbReference>
<keyword evidence="2" id="KW-1133">Transmembrane helix</keyword>
<sequence length="391" mass="43015">MIGDTAAISLLTGLPGAGKSLRMAEAISKLVEKGEHVFACNIDGLKIPGVTLWEDAKKWRDLPAGSILFVDEAQAFFPERRGGEAPEYVRMNKIRHDGIRLVLATQQPNYLDTYLRGLVGYHEHLLRRSGRQESFLFRENQVMDVVRQKLATIKRNYDYEVYKFKPRYFACYDSAQTHQIKYQMPALVKRALMILPVAALLAVGAWYTVFRDSSLAKAAPAEVEAPSTTAPNSAGAAGAAPKAEKITTGEGYVANITPLVADVPWSAPAYINRPVVSDPHVYCMSTEDSCRCVTEQMTRVTVADDVCRDIARWGEPYNPFKAPGAVQVREDRGVAAEEQQPTAQPERIEQSGAVINGNAIARGDRALGSFPETPSFQSSSHMTTPAIPTRL</sequence>
<dbReference type="InterPro" id="IPR008900">
    <property type="entry name" value="Zot_N"/>
</dbReference>
<feature type="domain" description="AAA+ ATPase" evidence="3">
    <location>
        <begin position="5"/>
        <end position="140"/>
    </location>
</feature>
<dbReference type="SMART" id="SM00382">
    <property type="entry name" value="AAA"/>
    <property type="match status" value="1"/>
</dbReference>
<gene>
    <name evidence="4" type="ORF">ACFLLB_00455</name>
</gene>
<dbReference type="Pfam" id="PF05707">
    <property type="entry name" value="Zot"/>
    <property type="match status" value="1"/>
</dbReference>
<name>A0ABW1MVZ4_9GAMM</name>
<evidence type="ECO:0000256" key="2">
    <source>
        <dbReference type="SAM" id="Phobius"/>
    </source>
</evidence>
<evidence type="ECO:0000313" key="5">
    <source>
        <dbReference type="Proteomes" id="UP001596115"/>
    </source>
</evidence>
<dbReference type="Gene3D" id="3.40.50.300">
    <property type="entry name" value="P-loop containing nucleotide triphosphate hydrolases"/>
    <property type="match status" value="1"/>
</dbReference>
<comment type="caution">
    <text evidence="4">The sequence shown here is derived from an EMBL/GenBank/DDBJ whole genome shotgun (WGS) entry which is preliminary data.</text>
</comment>
<feature type="compositionally biased region" description="Polar residues" evidence="1">
    <location>
        <begin position="372"/>
        <end position="383"/>
    </location>
</feature>
<feature type="transmembrane region" description="Helical" evidence="2">
    <location>
        <begin position="191"/>
        <end position="210"/>
    </location>
</feature>
<dbReference type="InterPro" id="IPR003593">
    <property type="entry name" value="AAA+_ATPase"/>
</dbReference>
<evidence type="ECO:0000259" key="3">
    <source>
        <dbReference type="SMART" id="SM00382"/>
    </source>
</evidence>
<keyword evidence="2" id="KW-0812">Transmembrane</keyword>
<dbReference type="EMBL" id="JBHRFL010000001">
    <property type="protein sequence ID" value="MFC6068035.1"/>
    <property type="molecule type" value="Genomic_DNA"/>
</dbReference>
<evidence type="ECO:0000313" key="4">
    <source>
        <dbReference type="EMBL" id="MFC6068035.1"/>
    </source>
</evidence>
<dbReference type="RefSeq" id="WP_262088707.1">
    <property type="nucleotide sequence ID" value="NZ_JBFLAA010000001.1"/>
</dbReference>
<proteinExistence type="predicted"/>
<keyword evidence="5" id="KW-1185">Reference proteome</keyword>
<protein>
    <submittedName>
        <fullName evidence="4">Zonular occludens toxin domain-containing protein</fullName>
    </submittedName>
</protein>
<reference evidence="4 5" key="1">
    <citation type="submission" date="2024-09" db="EMBL/GenBank/DDBJ databases">
        <title>Whole genome analysis of Stenotrophomonas geniculata MK-1, and its biological control impact on peanut foliage fungus diseases.</title>
        <authorList>
            <person name="Ahsan T."/>
        </authorList>
    </citation>
    <scope>NUCLEOTIDE SEQUENCE [LARGE SCALE GENOMIC DNA]</scope>
    <source>
        <strain evidence="4 5">MK-1</strain>
    </source>
</reference>
<keyword evidence="2" id="KW-0472">Membrane</keyword>